<evidence type="ECO:0000313" key="3">
    <source>
        <dbReference type="Proteomes" id="UP001482513"/>
    </source>
</evidence>
<evidence type="ECO:0000256" key="1">
    <source>
        <dbReference type="SAM" id="Phobius"/>
    </source>
</evidence>
<feature type="transmembrane region" description="Helical" evidence="1">
    <location>
        <begin position="29"/>
        <end position="47"/>
    </location>
</feature>
<dbReference type="EMBL" id="JAMPKX010000002">
    <property type="protein sequence ID" value="MEP0946457.1"/>
    <property type="molecule type" value="Genomic_DNA"/>
</dbReference>
<accession>A0ABV0K3D7</accession>
<proteinExistence type="predicted"/>
<evidence type="ECO:0000313" key="2">
    <source>
        <dbReference type="EMBL" id="MEP0946457.1"/>
    </source>
</evidence>
<comment type="caution">
    <text evidence="2">The sequence shown here is derived from an EMBL/GenBank/DDBJ whole genome shotgun (WGS) entry which is preliminary data.</text>
</comment>
<feature type="transmembrane region" description="Helical" evidence="1">
    <location>
        <begin position="63"/>
        <end position="83"/>
    </location>
</feature>
<organism evidence="2 3">
    <name type="scientific">Leptolyngbya subtilissima DQ-A4</name>
    <dbReference type="NCBI Taxonomy" id="2933933"/>
    <lineage>
        <taxon>Bacteria</taxon>
        <taxon>Bacillati</taxon>
        <taxon>Cyanobacteriota</taxon>
        <taxon>Cyanophyceae</taxon>
        <taxon>Leptolyngbyales</taxon>
        <taxon>Leptolyngbyaceae</taxon>
        <taxon>Leptolyngbya group</taxon>
        <taxon>Leptolyngbya</taxon>
    </lineage>
</organism>
<sequence length="305" mass="34983">MYRPEKVQAYLTSISESRSPVEDALKRNIFKYGLWLLGIPAIIYGAIDRGVAAFSGPVFDVTDVSYCLIGLVILLGWVCIGLAEDHSDGTILKAAQSIDSAIAPASEYIAQQTYRLPFPYLCQVYHLLNVQHLEDIHRFSLGNLKVVKVSDFQATQEGGKIRFETMLDSPFNVLRMWRNPVVEVELTIHSPHQIELKVPTYGQKFIRVLFNVLPLNDKEHHLSIQLFSNLAWPKELLKAILIVASSLTLLEDLPYLNHLARRNYDRLFSQTSEKRRSSQAMQLFHRYADLYNGSWKYRQMQLLDN</sequence>
<dbReference type="RefSeq" id="WP_190696061.1">
    <property type="nucleotide sequence ID" value="NZ_JAMPKX010000002.1"/>
</dbReference>
<dbReference type="Proteomes" id="UP001482513">
    <property type="component" value="Unassembled WGS sequence"/>
</dbReference>
<protein>
    <submittedName>
        <fullName evidence="2">Uncharacterized protein</fullName>
    </submittedName>
</protein>
<name>A0ABV0K3D7_9CYAN</name>
<keyword evidence="3" id="KW-1185">Reference proteome</keyword>
<gene>
    <name evidence="2" type="ORF">NC992_06195</name>
</gene>
<keyword evidence="1" id="KW-0472">Membrane</keyword>
<keyword evidence="1" id="KW-0812">Transmembrane</keyword>
<keyword evidence="1" id="KW-1133">Transmembrane helix</keyword>
<reference evidence="2 3" key="1">
    <citation type="submission" date="2022-04" db="EMBL/GenBank/DDBJ databases">
        <title>Positive selection, recombination, and allopatry shape intraspecific diversity of widespread and dominant cyanobacteria.</title>
        <authorList>
            <person name="Wei J."/>
            <person name="Shu W."/>
            <person name="Hu C."/>
        </authorList>
    </citation>
    <scope>NUCLEOTIDE SEQUENCE [LARGE SCALE GENOMIC DNA]</scope>
    <source>
        <strain evidence="2 3">DQ-A4</strain>
    </source>
</reference>